<comment type="caution">
    <text evidence="1">The sequence shown here is derived from an EMBL/GenBank/DDBJ whole genome shotgun (WGS) entry which is preliminary data.</text>
</comment>
<accession>A0ACC0G9J1</accession>
<organism evidence="1 2">
    <name type="scientific">Camellia lanceoleosa</name>
    <dbReference type="NCBI Taxonomy" id="1840588"/>
    <lineage>
        <taxon>Eukaryota</taxon>
        <taxon>Viridiplantae</taxon>
        <taxon>Streptophyta</taxon>
        <taxon>Embryophyta</taxon>
        <taxon>Tracheophyta</taxon>
        <taxon>Spermatophyta</taxon>
        <taxon>Magnoliopsida</taxon>
        <taxon>eudicotyledons</taxon>
        <taxon>Gunneridae</taxon>
        <taxon>Pentapetalae</taxon>
        <taxon>asterids</taxon>
        <taxon>Ericales</taxon>
        <taxon>Theaceae</taxon>
        <taxon>Camellia</taxon>
    </lineage>
</organism>
<name>A0ACC0G9J1_9ERIC</name>
<reference evidence="1 2" key="1">
    <citation type="journal article" date="2022" name="Plant J.">
        <title>Chromosome-level genome of Camellia lanceoleosa provides a valuable resource for understanding genome evolution and self-incompatibility.</title>
        <authorList>
            <person name="Gong W."/>
            <person name="Xiao S."/>
            <person name="Wang L."/>
            <person name="Liao Z."/>
            <person name="Chang Y."/>
            <person name="Mo W."/>
            <person name="Hu G."/>
            <person name="Li W."/>
            <person name="Zhao G."/>
            <person name="Zhu H."/>
            <person name="Hu X."/>
            <person name="Ji K."/>
            <person name="Xiang X."/>
            <person name="Song Q."/>
            <person name="Yuan D."/>
            <person name="Jin S."/>
            <person name="Zhang L."/>
        </authorList>
    </citation>
    <scope>NUCLEOTIDE SEQUENCE [LARGE SCALE GENOMIC DNA]</scope>
    <source>
        <strain evidence="1">SQ_2022a</strain>
    </source>
</reference>
<evidence type="ECO:0000313" key="2">
    <source>
        <dbReference type="Proteomes" id="UP001060215"/>
    </source>
</evidence>
<dbReference type="Proteomes" id="UP001060215">
    <property type="component" value="Chromosome 10"/>
</dbReference>
<protein>
    <submittedName>
        <fullName evidence="1">Uncharacterized protein</fullName>
    </submittedName>
</protein>
<evidence type="ECO:0000313" key="1">
    <source>
        <dbReference type="EMBL" id="KAI7997796.1"/>
    </source>
</evidence>
<keyword evidence="2" id="KW-1185">Reference proteome</keyword>
<sequence>MALSSLFFPYSIDEPKRVVFQHTILTTEDDEKNLFDFKDIKQAVEDLTRSEVYDDLIEPELDLLLAKQKYRKYCCLEAKVIMQTKKSMSDKTTFEFLKIITTWVEGKLITPQIQVTKVEEEDQDLENEGSKDEYAIDTETIGQQAQKH</sequence>
<gene>
    <name evidence="1" type="ORF">LOK49_LG10G01181</name>
</gene>
<dbReference type="EMBL" id="CM045767">
    <property type="protein sequence ID" value="KAI7997796.1"/>
    <property type="molecule type" value="Genomic_DNA"/>
</dbReference>
<proteinExistence type="predicted"/>